<evidence type="ECO:0000256" key="2">
    <source>
        <dbReference type="SAM" id="Phobius"/>
    </source>
</evidence>
<dbReference type="Pfam" id="PF00892">
    <property type="entry name" value="EamA"/>
    <property type="match status" value="1"/>
</dbReference>
<feature type="transmembrane region" description="Helical" evidence="2">
    <location>
        <begin position="241"/>
        <end position="259"/>
    </location>
</feature>
<feature type="transmembrane region" description="Helical" evidence="2">
    <location>
        <begin position="298"/>
        <end position="319"/>
    </location>
</feature>
<protein>
    <submittedName>
        <fullName evidence="4">Aromatic amino acid DMT transporter YddG</fullName>
    </submittedName>
</protein>
<evidence type="ECO:0000313" key="4">
    <source>
        <dbReference type="EMBL" id="KAB1640204.1"/>
    </source>
</evidence>
<proteinExistence type="inferred from homology"/>
<dbReference type="Proteomes" id="UP000468668">
    <property type="component" value="Unassembled WGS sequence"/>
</dbReference>
<organism evidence="4 5">
    <name type="scientific">Ellagibacter isourolithinifaciens</name>
    <dbReference type="NCBI Taxonomy" id="2137581"/>
    <lineage>
        <taxon>Bacteria</taxon>
        <taxon>Bacillati</taxon>
        <taxon>Actinomycetota</taxon>
        <taxon>Coriobacteriia</taxon>
        <taxon>Eggerthellales</taxon>
        <taxon>Eggerthellaceae</taxon>
        <taxon>Ellagibacter</taxon>
    </lineage>
</organism>
<dbReference type="SUPFAM" id="SSF103481">
    <property type="entry name" value="Multidrug resistance efflux transporter EmrE"/>
    <property type="match status" value="1"/>
</dbReference>
<comment type="caution">
    <text evidence="4">The sequence shown here is derived from an EMBL/GenBank/DDBJ whole genome shotgun (WGS) entry which is preliminary data.</text>
</comment>
<dbReference type="InterPro" id="IPR000620">
    <property type="entry name" value="EamA_dom"/>
</dbReference>
<feature type="transmembrane region" description="Helical" evidence="2">
    <location>
        <begin position="113"/>
        <end position="135"/>
    </location>
</feature>
<comment type="similarity">
    <text evidence="1">Belongs to the EamA transporter family.</text>
</comment>
<feature type="transmembrane region" description="Helical" evidence="2">
    <location>
        <begin position="180"/>
        <end position="196"/>
    </location>
</feature>
<evidence type="ECO:0000259" key="3">
    <source>
        <dbReference type="Pfam" id="PF00892"/>
    </source>
</evidence>
<evidence type="ECO:0000313" key="5">
    <source>
        <dbReference type="Proteomes" id="UP000468668"/>
    </source>
</evidence>
<accession>A0A6N6NQQ0</accession>
<keyword evidence="2" id="KW-0812">Transmembrane</keyword>
<feature type="transmembrane region" description="Helical" evidence="2">
    <location>
        <begin position="147"/>
        <end position="168"/>
    </location>
</feature>
<dbReference type="InterPro" id="IPR037185">
    <property type="entry name" value="EmrE-like"/>
</dbReference>
<dbReference type="GO" id="GO:0016020">
    <property type="term" value="C:membrane"/>
    <property type="evidence" value="ECO:0007669"/>
    <property type="project" value="InterPro"/>
</dbReference>
<gene>
    <name evidence="4" type="primary">yddG</name>
    <name evidence="4" type="ORF">F8C90_07035</name>
</gene>
<feature type="transmembrane region" description="Helical" evidence="2">
    <location>
        <begin position="356"/>
        <end position="375"/>
    </location>
</feature>
<feature type="transmembrane region" description="Helical" evidence="2">
    <location>
        <begin position="89"/>
        <end position="107"/>
    </location>
</feature>
<feature type="transmembrane region" description="Helical" evidence="2">
    <location>
        <begin position="331"/>
        <end position="350"/>
    </location>
</feature>
<keyword evidence="2" id="KW-0472">Membrane</keyword>
<feature type="transmembrane region" description="Helical" evidence="2">
    <location>
        <begin position="203"/>
        <end position="221"/>
    </location>
</feature>
<evidence type="ECO:0000256" key="1">
    <source>
        <dbReference type="ARBA" id="ARBA00007362"/>
    </source>
</evidence>
<dbReference type="OrthoDB" id="7065924at2"/>
<reference evidence="4 5" key="1">
    <citation type="submission" date="2019-09" db="EMBL/GenBank/DDBJ databases">
        <title>Whole genome shotgun sequencing (WGS) of Ellagibacter isourolithinifaciens DSM 104140(T) and Adlercreutzia muris DSM 29508(T).</title>
        <authorList>
            <person name="Stoll D.A."/>
            <person name="Danylec N."/>
            <person name="Huch M."/>
        </authorList>
    </citation>
    <scope>NUCLEOTIDE SEQUENCE [LARGE SCALE GENOMIC DNA]</scope>
    <source>
        <strain evidence="4 5">DSM 104140</strain>
    </source>
</reference>
<dbReference type="EMBL" id="WAJR01000016">
    <property type="protein sequence ID" value="KAB1640204.1"/>
    <property type="molecule type" value="Genomic_DNA"/>
</dbReference>
<keyword evidence="5" id="KW-1185">Reference proteome</keyword>
<name>A0A6N6NQQ0_9ACTN</name>
<keyword evidence="2" id="KW-1133">Transmembrane helix</keyword>
<feature type="domain" description="EamA" evidence="3">
    <location>
        <begin position="245"/>
        <end position="373"/>
    </location>
</feature>
<dbReference type="NCBIfam" id="NF008676">
    <property type="entry name" value="PRK11689.1"/>
    <property type="match status" value="1"/>
</dbReference>
<feature type="transmembrane region" description="Helical" evidence="2">
    <location>
        <begin position="271"/>
        <end position="292"/>
    </location>
</feature>
<dbReference type="AlphaFoldDB" id="A0A6N6NQQ0"/>
<sequence>MGFALCQKLPHGAFRLAALVRQSCPLLLPRFFCPASRPSSVPSPHPSPFFSFCGRRAPLRLRSCTIGRFGDSMGKESGRVRRMGESDRATMVGFLALVFWSMMFGFVRLTSQGFGVLLGGALIYTLGAISLFIVLRPSRPNAYSLKYFLVSGGLFVFYEAAISASIGLAASSTQTVELSMVNYLWPSLTVLLNSTAMRGARGFARALPGAAVATVGVMLAIGGDAGLDAGVVAADISSNPLPFALTLAAALAWASYSVVTPRITNGKDATPYFMIGVAAVFWVMFAASGAPVPQSMPSIGSILALLAAMGSIAAGYACWNHGLLFGNVSRMALASYAAPFLSVVASSIILGLALPGLFWAGVAFVVAGSLLNLLMGKRTESHEKA</sequence>